<feature type="domain" description="Glycosyltransferase subfamily 4-like N-terminal" evidence="2">
    <location>
        <begin position="14"/>
        <end position="167"/>
    </location>
</feature>
<dbReference type="RefSeq" id="WP_071183806.1">
    <property type="nucleotide sequence ID" value="NZ_CP017774.1"/>
</dbReference>
<dbReference type="CDD" id="cd03820">
    <property type="entry name" value="GT4_AmsD-like"/>
    <property type="match status" value="1"/>
</dbReference>
<dbReference type="KEGG" id="fcm:BIW12_03315"/>
<evidence type="ECO:0000259" key="1">
    <source>
        <dbReference type="Pfam" id="PF00534"/>
    </source>
</evidence>
<dbReference type="STRING" id="1306519.BIW12_03315"/>
<dbReference type="Proteomes" id="UP000178198">
    <property type="component" value="Chromosome"/>
</dbReference>
<feature type="domain" description="Glycosyl transferase family 1" evidence="1">
    <location>
        <begin position="174"/>
        <end position="334"/>
    </location>
</feature>
<dbReference type="Pfam" id="PF00534">
    <property type="entry name" value="Glycos_transf_1"/>
    <property type="match status" value="1"/>
</dbReference>
<dbReference type="SUPFAM" id="SSF53756">
    <property type="entry name" value="UDP-Glycosyltransferase/glycogen phosphorylase"/>
    <property type="match status" value="1"/>
</dbReference>
<dbReference type="AlphaFoldDB" id="A0A1D9P7I5"/>
<protein>
    <recommendedName>
        <fullName evidence="5">Glycosyl transferase family 1 domain-containing protein</fullName>
    </recommendedName>
</protein>
<dbReference type="InterPro" id="IPR028098">
    <property type="entry name" value="Glyco_trans_4-like_N"/>
</dbReference>
<accession>A0A1D9P7I5</accession>
<evidence type="ECO:0000259" key="2">
    <source>
        <dbReference type="Pfam" id="PF13439"/>
    </source>
</evidence>
<evidence type="ECO:0008006" key="5">
    <source>
        <dbReference type="Google" id="ProtNLM"/>
    </source>
</evidence>
<gene>
    <name evidence="3" type="ORF">BIW12_03315</name>
</gene>
<dbReference type="OrthoDB" id="9811239at2"/>
<keyword evidence="4" id="KW-1185">Reference proteome</keyword>
<evidence type="ECO:0000313" key="4">
    <source>
        <dbReference type="Proteomes" id="UP000178198"/>
    </source>
</evidence>
<sequence length="358" mass="40738">MKLLYITNGINGSGGLERVLSIKASYLAEHYGYEVSILCLNNSDENPFYTFSDKIKIYCISVKGNFTQYVFQYIKGLQRIVREIKPDVISVCDDGLKAFFVPRILGKKIPTIYERHASVALNTTTSIKGRLMRKLMQSQLKYFAKFVVLTPSNIEEWKEGDIIAIPNPLSFKPQSGNLLNQKKLIVVGSHSYNKGYDLLLKVWKELSGQYPDWELMIYGKTDKNRQFIKMAEELQLTKTVRFFEPVADIQQKYLESSIMVLPSRSEGFGMVLIEAMACGLPCVSFDCPSGPRDIIADSVDGFLVPAQSVSEMIIKVKKLIEDDILRFEMGNRAFENVKRFLPATIISQWDQLFKSLRG</sequence>
<organism evidence="3 4">
    <name type="scientific">Flavobacterium commune</name>
    <dbReference type="NCBI Taxonomy" id="1306519"/>
    <lineage>
        <taxon>Bacteria</taxon>
        <taxon>Pseudomonadati</taxon>
        <taxon>Bacteroidota</taxon>
        <taxon>Flavobacteriia</taxon>
        <taxon>Flavobacteriales</taxon>
        <taxon>Flavobacteriaceae</taxon>
        <taxon>Flavobacterium</taxon>
    </lineage>
</organism>
<dbReference type="GO" id="GO:0016757">
    <property type="term" value="F:glycosyltransferase activity"/>
    <property type="evidence" value="ECO:0007669"/>
    <property type="project" value="InterPro"/>
</dbReference>
<proteinExistence type="predicted"/>
<dbReference type="Gene3D" id="3.40.50.2000">
    <property type="entry name" value="Glycogen Phosphorylase B"/>
    <property type="match status" value="2"/>
</dbReference>
<dbReference type="Pfam" id="PF13439">
    <property type="entry name" value="Glyco_transf_4"/>
    <property type="match status" value="1"/>
</dbReference>
<dbReference type="EMBL" id="CP017774">
    <property type="protein sequence ID" value="AOZ98538.1"/>
    <property type="molecule type" value="Genomic_DNA"/>
</dbReference>
<dbReference type="PANTHER" id="PTHR12526:SF630">
    <property type="entry name" value="GLYCOSYLTRANSFERASE"/>
    <property type="match status" value="1"/>
</dbReference>
<dbReference type="InterPro" id="IPR001296">
    <property type="entry name" value="Glyco_trans_1"/>
</dbReference>
<dbReference type="PANTHER" id="PTHR12526">
    <property type="entry name" value="GLYCOSYLTRANSFERASE"/>
    <property type="match status" value="1"/>
</dbReference>
<name>A0A1D9P7I5_9FLAO</name>
<reference evidence="3 4" key="1">
    <citation type="submission" date="2016-10" db="EMBL/GenBank/DDBJ databases">
        <title>Complete Genome Sequence of Flavobacterium sp. PK15.</title>
        <authorList>
            <person name="Ekwe A."/>
            <person name="Kim S.B."/>
        </authorList>
    </citation>
    <scope>NUCLEOTIDE SEQUENCE [LARGE SCALE GENOMIC DNA]</scope>
    <source>
        <strain evidence="3 4">PK15</strain>
    </source>
</reference>
<evidence type="ECO:0000313" key="3">
    <source>
        <dbReference type="EMBL" id="AOZ98538.1"/>
    </source>
</evidence>